<gene>
    <name evidence="1" type="ORF">S01H4_41881</name>
</gene>
<dbReference type="EMBL" id="BART01022938">
    <property type="protein sequence ID" value="GAH02576.1"/>
    <property type="molecule type" value="Genomic_DNA"/>
</dbReference>
<evidence type="ECO:0000313" key="1">
    <source>
        <dbReference type="EMBL" id="GAH02576.1"/>
    </source>
</evidence>
<dbReference type="Gene3D" id="3.20.20.140">
    <property type="entry name" value="Metal-dependent hydrolases"/>
    <property type="match status" value="1"/>
</dbReference>
<organism evidence="1">
    <name type="scientific">marine sediment metagenome</name>
    <dbReference type="NCBI Taxonomy" id="412755"/>
    <lineage>
        <taxon>unclassified sequences</taxon>
        <taxon>metagenomes</taxon>
        <taxon>ecological metagenomes</taxon>
    </lineage>
</organism>
<proteinExistence type="predicted"/>
<accession>X1C3E8</accession>
<dbReference type="AlphaFoldDB" id="X1C3E8"/>
<comment type="caution">
    <text evidence="1">The sequence shown here is derived from an EMBL/GenBank/DDBJ whole genome shotgun (WGS) entry which is preliminary data.</text>
</comment>
<feature type="non-terminal residue" evidence="1">
    <location>
        <position position="1"/>
    </location>
</feature>
<protein>
    <submittedName>
        <fullName evidence="1">Uncharacterized protein</fullName>
    </submittedName>
</protein>
<sequence length="119" mass="13210">ELRRAGVGLVLGSLFVAPISRVTGEHDGRFIYENSVQAHALAMEQLDYYRRLADEVDYIRLVTDRSTIDEIVDSFSSETERLVGIVPMMEGADAIREPAVTKGVVCQVKMGIDNDHVSQ</sequence>
<name>X1C3E8_9ZZZZ</name>
<reference evidence="1" key="1">
    <citation type="journal article" date="2014" name="Front. Microbiol.">
        <title>High frequency of phylogenetically diverse reductive dehalogenase-homologous genes in deep subseafloor sedimentary metagenomes.</title>
        <authorList>
            <person name="Kawai M."/>
            <person name="Futagami T."/>
            <person name="Toyoda A."/>
            <person name="Takaki Y."/>
            <person name="Nishi S."/>
            <person name="Hori S."/>
            <person name="Arai W."/>
            <person name="Tsubouchi T."/>
            <person name="Morono Y."/>
            <person name="Uchiyama I."/>
            <person name="Ito T."/>
            <person name="Fujiyama A."/>
            <person name="Inagaki F."/>
            <person name="Takami H."/>
        </authorList>
    </citation>
    <scope>NUCLEOTIDE SEQUENCE</scope>
    <source>
        <strain evidence="1">Expedition CK06-06</strain>
    </source>
</reference>